<dbReference type="EMBL" id="GBHO01018054">
    <property type="protein sequence ID" value="JAG25550.1"/>
    <property type="molecule type" value="Transcribed_RNA"/>
</dbReference>
<feature type="region of interest" description="Disordered" evidence="1">
    <location>
        <begin position="304"/>
        <end position="327"/>
    </location>
</feature>
<feature type="compositionally biased region" description="Low complexity" evidence="1">
    <location>
        <begin position="147"/>
        <end position="159"/>
    </location>
</feature>
<reference evidence="4" key="1">
    <citation type="journal article" date="2014" name="PLoS ONE">
        <title>Transcriptome-Based Identification of ABC Transporters in the Western Tarnished Plant Bug Lygus hesperus.</title>
        <authorList>
            <person name="Hull J.J."/>
            <person name="Chaney K."/>
            <person name="Geib S.M."/>
            <person name="Fabrick J.A."/>
            <person name="Brent C.S."/>
            <person name="Walsh D."/>
            <person name="Lavine L.C."/>
        </authorList>
    </citation>
    <scope>NUCLEOTIDE SEQUENCE</scope>
</reference>
<dbReference type="EMBL" id="GBHO01018058">
    <property type="protein sequence ID" value="JAG25546.1"/>
    <property type="molecule type" value="Transcribed_RNA"/>
</dbReference>
<feature type="compositionally biased region" description="Pro residues" evidence="1">
    <location>
        <begin position="115"/>
        <end position="131"/>
    </location>
</feature>
<name>A0A0A9Y7M4_LYGHE</name>
<evidence type="ECO:0000313" key="3">
    <source>
        <dbReference type="EMBL" id="JAG25549.1"/>
    </source>
</evidence>
<dbReference type="EMBL" id="GDHC01012177">
    <property type="protein sequence ID" value="JAQ06452.1"/>
    <property type="molecule type" value="Transcribed_RNA"/>
</dbReference>
<dbReference type="EMBL" id="GBHO01018053">
    <property type="protein sequence ID" value="JAG25551.1"/>
    <property type="molecule type" value="Transcribed_RNA"/>
</dbReference>
<feature type="compositionally biased region" description="Polar residues" evidence="1">
    <location>
        <begin position="102"/>
        <end position="113"/>
    </location>
</feature>
<feature type="compositionally biased region" description="Polar residues" evidence="1">
    <location>
        <begin position="397"/>
        <end position="406"/>
    </location>
</feature>
<feature type="compositionally biased region" description="Polar residues" evidence="1">
    <location>
        <begin position="165"/>
        <end position="176"/>
    </location>
</feature>
<sequence length="434" mass="45079">MITSLMLLNPQLVPLFTLSESEATTIVGSDPALSQMFARLQGAPPQVGTSNTAAQLGSPTSLSTNIPAPPSFAPQFGIGSANNSVAPPPSLLPPPSLPPQNPTVLPQNPTALPQNPAPLPSIAIPPPPFNPPNAVSPFPNPTPPGSPQNFSTPPSTNFPSPFPSQVGTPPSPVTTTLNNRLVQTSAFPAPSTLFDTISRGAANAQQQLQQPPSQQQGIFPPVPLNIQLPNLPPFADIGGRGDSNLPTFIQNPPSLPPLQVPPPLMGPTNFSDFSAVMQTVFSPPPPSKQTSTFSTAPLLVPFFTHPKTNTNNGRAGGTTPSAKGRSMDTAAIDPGLILGYDSVKEAMDGPPKSARRTSGKRPTSSDAADTSGDKYTSNSSANAGKNTSGSSGGFYQGPTQLNTNNPVSSFMQQFEALIAPMGKFRELPDRLNSV</sequence>
<dbReference type="AlphaFoldDB" id="A0A0A9Y7M4"/>
<evidence type="ECO:0000256" key="1">
    <source>
        <dbReference type="SAM" id="MobiDB-lite"/>
    </source>
</evidence>
<gene>
    <name evidence="3" type="ORF">CM83_14302</name>
    <name evidence="4" type="ORF">CM83_14306</name>
    <name evidence="5" type="ORF">CM83_14310</name>
    <name evidence="2" type="ORF">CM83_14313</name>
    <name evidence="6" type="ORF">g.15760</name>
</gene>
<organism evidence="4">
    <name type="scientific">Lygus hesperus</name>
    <name type="common">Western plant bug</name>
    <dbReference type="NCBI Taxonomy" id="30085"/>
    <lineage>
        <taxon>Eukaryota</taxon>
        <taxon>Metazoa</taxon>
        <taxon>Ecdysozoa</taxon>
        <taxon>Arthropoda</taxon>
        <taxon>Hexapoda</taxon>
        <taxon>Insecta</taxon>
        <taxon>Pterygota</taxon>
        <taxon>Neoptera</taxon>
        <taxon>Paraneoptera</taxon>
        <taxon>Hemiptera</taxon>
        <taxon>Heteroptera</taxon>
        <taxon>Panheteroptera</taxon>
        <taxon>Cimicomorpha</taxon>
        <taxon>Miridae</taxon>
        <taxon>Mirini</taxon>
        <taxon>Lygus</taxon>
    </lineage>
</organism>
<dbReference type="EMBL" id="GBHO01018055">
    <property type="protein sequence ID" value="JAG25549.1"/>
    <property type="molecule type" value="Transcribed_RNA"/>
</dbReference>
<evidence type="ECO:0000313" key="5">
    <source>
        <dbReference type="EMBL" id="JAG25551.1"/>
    </source>
</evidence>
<reference evidence="4" key="2">
    <citation type="submission" date="2014-07" db="EMBL/GenBank/DDBJ databases">
        <authorList>
            <person name="Hull J."/>
        </authorList>
    </citation>
    <scope>NUCLEOTIDE SEQUENCE</scope>
</reference>
<feature type="region of interest" description="Disordered" evidence="1">
    <location>
        <begin position="343"/>
        <end position="406"/>
    </location>
</feature>
<evidence type="ECO:0000313" key="4">
    <source>
        <dbReference type="EMBL" id="JAG25550.1"/>
    </source>
</evidence>
<protein>
    <submittedName>
        <fullName evidence="4">Uncharacterized protein</fullName>
    </submittedName>
</protein>
<accession>A0A0A9Y7M4</accession>
<feature type="region of interest" description="Disordered" evidence="1">
    <location>
        <begin position="43"/>
        <end position="176"/>
    </location>
</feature>
<evidence type="ECO:0000313" key="6">
    <source>
        <dbReference type="EMBL" id="JAQ06452.1"/>
    </source>
</evidence>
<proteinExistence type="predicted"/>
<feature type="compositionally biased region" description="Polar residues" evidence="1">
    <location>
        <begin position="360"/>
        <end position="389"/>
    </location>
</feature>
<feature type="compositionally biased region" description="Low complexity" evidence="1">
    <location>
        <begin position="308"/>
        <end position="319"/>
    </location>
</feature>
<feature type="compositionally biased region" description="Polar residues" evidence="1">
    <location>
        <begin position="47"/>
        <end position="66"/>
    </location>
</feature>
<reference evidence="6" key="3">
    <citation type="journal article" date="2016" name="Gigascience">
        <title>De novo construction of an expanded transcriptome assembly for the western tarnished plant bug, Lygus hesperus.</title>
        <authorList>
            <person name="Tassone E.E."/>
            <person name="Geib S.M."/>
            <person name="Hall B."/>
            <person name="Fabrick J.A."/>
            <person name="Brent C.S."/>
            <person name="Hull J.J."/>
        </authorList>
    </citation>
    <scope>NUCLEOTIDE SEQUENCE</scope>
</reference>
<evidence type="ECO:0000313" key="2">
    <source>
        <dbReference type="EMBL" id="JAG25546.1"/>
    </source>
</evidence>
<feature type="compositionally biased region" description="Pro residues" evidence="1">
    <location>
        <begin position="86"/>
        <end position="101"/>
    </location>
</feature>